<dbReference type="Proteomes" id="UP001337655">
    <property type="component" value="Unassembled WGS sequence"/>
</dbReference>
<evidence type="ECO:0000313" key="3">
    <source>
        <dbReference type="Proteomes" id="UP001337655"/>
    </source>
</evidence>
<dbReference type="RefSeq" id="XP_064660944.1">
    <property type="nucleotide sequence ID" value="XM_064800993.1"/>
</dbReference>
<proteinExistence type="predicted"/>
<dbReference type="EMBL" id="JAVRRT010000005">
    <property type="protein sequence ID" value="KAK5172100.1"/>
    <property type="molecule type" value="Genomic_DNA"/>
</dbReference>
<feature type="compositionally biased region" description="Polar residues" evidence="1">
    <location>
        <begin position="33"/>
        <end position="45"/>
    </location>
</feature>
<evidence type="ECO:0000313" key="2">
    <source>
        <dbReference type="EMBL" id="KAK5172100.1"/>
    </source>
</evidence>
<feature type="compositionally biased region" description="Low complexity" evidence="1">
    <location>
        <begin position="132"/>
        <end position="142"/>
    </location>
</feature>
<reference evidence="2 3" key="1">
    <citation type="submission" date="2023-08" db="EMBL/GenBank/DDBJ databases">
        <title>Black Yeasts Isolated from many extreme environments.</title>
        <authorList>
            <person name="Coleine C."/>
            <person name="Stajich J.E."/>
            <person name="Selbmann L."/>
        </authorList>
    </citation>
    <scope>NUCLEOTIDE SEQUENCE [LARGE SCALE GENOMIC DNA]</scope>
    <source>
        <strain evidence="2 3">CCFEE 5935</strain>
    </source>
</reference>
<evidence type="ECO:0000256" key="1">
    <source>
        <dbReference type="SAM" id="MobiDB-lite"/>
    </source>
</evidence>
<feature type="region of interest" description="Disordered" evidence="1">
    <location>
        <begin position="19"/>
        <end position="54"/>
    </location>
</feature>
<name>A0AAV9PEY0_9PEZI</name>
<comment type="caution">
    <text evidence="2">The sequence shown here is derived from an EMBL/GenBank/DDBJ whole genome shotgun (WGS) entry which is preliminary data.</text>
</comment>
<keyword evidence="3" id="KW-1185">Reference proteome</keyword>
<dbReference type="AlphaFoldDB" id="A0AAV9PEY0"/>
<gene>
    <name evidence="2" type="ORF">LTR77_003738</name>
</gene>
<dbReference type="PANTHER" id="PTHR38887">
    <property type="entry name" value="CHROMOSOME 21, WHOLE GENOME SHOTGUN SEQUENCE"/>
    <property type="match status" value="1"/>
</dbReference>
<dbReference type="InterPro" id="IPR053221">
    <property type="entry name" value="Burnettramic_acid_biosynth"/>
</dbReference>
<sequence length="675" mass="75587">MPRQGGLIKVLGTGVGMAAEYHEHRKQKKLSRENSQQSVDQTIAGPSNRPEISTRELSAASDLPPAYEDIVDEHNSSLAAGRPVADDKKAALRQYNSDSESDDLEEYEYAELQGDEAAWDLDEAVSRERGRSTPPDTPTETSSDPERLVSEVLTANRTALAAAPAFERTQIPCPVIIPQRRPRTKARGFVRAYAPLLGECSGISQETFLLFLKNFHKASQASPVFPVIRMSAAIAGFAPSVIAMAVTTAVQFAAGVGQEVQQRQRTNHFLDRMNQELFQPAGLYAMIVKYKPEDELQKNSNSLLTRLGVTSEKVDLSTNQTIAKYSRALTSESASSGQSMSQRMQGLRLFSQTTKGSCAIPESAPLIFPDVDNAVALEGEESFKAKAKDAKGFLADYFDRKAQAKYATADPNSSLNVPDEQRAFRSKLADPSHPMYNGGIVGFVSGGALTRDRAERDNRRNERRWEKYERKDLRRERRDDRKDFRREMRNERKDERRLDRFERRLDKGRSLSRSSERRHEDIMIHRERRAGLQGRGPIGMLAGAVAGRVDNGQSREYEDAYRSGYDGREMRRSFEDRNSSYGQWNTPAPYSGQQSFNPSRAAPYGGQGYVQNEREVPGAAAYRGRRADRRGSRQKKGGLIKKIMTEDVLYLLIVNMPSEEELAEARATLETARGH</sequence>
<dbReference type="GeneID" id="89925084"/>
<organism evidence="2 3">
    <name type="scientific">Saxophila tyrrhenica</name>
    <dbReference type="NCBI Taxonomy" id="1690608"/>
    <lineage>
        <taxon>Eukaryota</taxon>
        <taxon>Fungi</taxon>
        <taxon>Dikarya</taxon>
        <taxon>Ascomycota</taxon>
        <taxon>Pezizomycotina</taxon>
        <taxon>Dothideomycetes</taxon>
        <taxon>Dothideomycetidae</taxon>
        <taxon>Mycosphaerellales</taxon>
        <taxon>Extremaceae</taxon>
        <taxon>Saxophila</taxon>
    </lineage>
</organism>
<accession>A0AAV9PEY0</accession>
<protein>
    <submittedName>
        <fullName evidence="2">Uncharacterized protein</fullName>
    </submittedName>
</protein>
<feature type="region of interest" description="Disordered" evidence="1">
    <location>
        <begin position="126"/>
        <end position="147"/>
    </location>
</feature>
<dbReference type="PANTHER" id="PTHR38887:SF1">
    <property type="entry name" value="RAS MODIFICATION PROTEIN ERF4"/>
    <property type="match status" value="1"/>
</dbReference>